<comment type="caution">
    <text evidence="1">The sequence shown here is derived from an EMBL/GenBank/DDBJ whole genome shotgun (WGS) entry which is preliminary data.</text>
</comment>
<organism evidence="1 2">
    <name type="scientific">Pieris macdunnoughi</name>
    <dbReference type="NCBI Taxonomy" id="345717"/>
    <lineage>
        <taxon>Eukaryota</taxon>
        <taxon>Metazoa</taxon>
        <taxon>Ecdysozoa</taxon>
        <taxon>Arthropoda</taxon>
        <taxon>Hexapoda</taxon>
        <taxon>Insecta</taxon>
        <taxon>Pterygota</taxon>
        <taxon>Neoptera</taxon>
        <taxon>Endopterygota</taxon>
        <taxon>Lepidoptera</taxon>
        <taxon>Glossata</taxon>
        <taxon>Ditrysia</taxon>
        <taxon>Papilionoidea</taxon>
        <taxon>Pieridae</taxon>
        <taxon>Pierinae</taxon>
        <taxon>Pieris</taxon>
    </lineage>
</organism>
<dbReference type="AlphaFoldDB" id="A0A821QWF8"/>
<evidence type="ECO:0000313" key="2">
    <source>
        <dbReference type="Proteomes" id="UP000663880"/>
    </source>
</evidence>
<keyword evidence="2" id="KW-1185">Reference proteome</keyword>
<name>A0A821QWF8_9NEOP</name>
<gene>
    <name evidence="1" type="ORF">PMACD_LOCUS5481</name>
</gene>
<evidence type="ECO:0000313" key="1">
    <source>
        <dbReference type="EMBL" id="CAF4832976.1"/>
    </source>
</evidence>
<reference evidence="1" key="1">
    <citation type="submission" date="2021-02" db="EMBL/GenBank/DDBJ databases">
        <authorList>
            <person name="Steward A R."/>
        </authorList>
    </citation>
    <scope>NUCLEOTIDE SEQUENCE</scope>
</reference>
<protein>
    <submittedName>
        <fullName evidence="1">Uncharacterized protein</fullName>
    </submittedName>
</protein>
<dbReference type="EMBL" id="CAJOBZ010000011">
    <property type="protein sequence ID" value="CAF4832976.1"/>
    <property type="molecule type" value="Genomic_DNA"/>
</dbReference>
<accession>A0A821QWF8</accession>
<proteinExistence type="predicted"/>
<sequence>MELSAHCDRVPPQLCPSSGEDQSTMYWDVPLISGHTVRVTVSLPRQLTNTGWSSDIGCHSSCSVCRGEQQNWRAGRMLFHMRPCPRHLRSPLRRPASPLKAMRTQRT</sequence>
<dbReference type="Proteomes" id="UP000663880">
    <property type="component" value="Unassembled WGS sequence"/>
</dbReference>